<dbReference type="GO" id="GO:0050660">
    <property type="term" value="F:flavin adenine dinucleotide binding"/>
    <property type="evidence" value="ECO:0007669"/>
    <property type="project" value="TreeGrafter"/>
</dbReference>
<dbReference type="InterPro" id="IPR017938">
    <property type="entry name" value="Riboflavin_synthase-like_b-brl"/>
</dbReference>
<dbReference type="InterPro" id="IPR003097">
    <property type="entry name" value="CysJ-like_FAD-binding"/>
</dbReference>
<evidence type="ECO:0000256" key="2">
    <source>
        <dbReference type="ARBA" id="ARBA00001974"/>
    </source>
</evidence>
<keyword evidence="8 13" id="KW-0560">Oxidoreductase</keyword>
<dbReference type="InterPro" id="IPR029039">
    <property type="entry name" value="Flavoprotein-like_sf"/>
</dbReference>
<name>A0A7X1E6D5_9BACT</name>
<dbReference type="Pfam" id="PF00258">
    <property type="entry name" value="Flavodoxin_1"/>
    <property type="match status" value="1"/>
</dbReference>
<reference evidence="13 14" key="1">
    <citation type="submission" date="2020-07" db="EMBL/GenBank/DDBJ databases">
        <authorList>
            <person name="Feng X."/>
        </authorList>
    </citation>
    <scope>NUCLEOTIDE SEQUENCE [LARGE SCALE GENOMIC DNA]</scope>
    <source>
        <strain evidence="13 14">JCM23202</strain>
    </source>
</reference>
<evidence type="ECO:0000256" key="9">
    <source>
        <dbReference type="ARBA" id="ARBA00023192"/>
    </source>
</evidence>
<keyword evidence="6" id="KW-0274">FAD</keyword>
<evidence type="ECO:0000256" key="3">
    <source>
        <dbReference type="ARBA" id="ARBA00012604"/>
    </source>
</evidence>
<dbReference type="PRINTS" id="PR00369">
    <property type="entry name" value="FLAVODOXIN"/>
</dbReference>
<dbReference type="AlphaFoldDB" id="A0A7X1E6D5"/>
<protein>
    <recommendedName>
        <fullName evidence="3">assimilatory sulfite reductase (NADPH)</fullName>
        <ecNumber evidence="3">1.8.1.2</ecNumber>
    </recommendedName>
</protein>
<evidence type="ECO:0000256" key="10">
    <source>
        <dbReference type="ARBA" id="ARBA00052219"/>
    </source>
</evidence>
<dbReference type="PROSITE" id="PS51384">
    <property type="entry name" value="FAD_FR"/>
    <property type="match status" value="1"/>
</dbReference>
<dbReference type="NCBIfam" id="NF004859">
    <property type="entry name" value="PRK06214.1"/>
    <property type="match status" value="1"/>
</dbReference>
<evidence type="ECO:0000256" key="1">
    <source>
        <dbReference type="ARBA" id="ARBA00001917"/>
    </source>
</evidence>
<dbReference type="InterPro" id="IPR001433">
    <property type="entry name" value="OxRdtase_FAD/NAD-bd"/>
</dbReference>
<evidence type="ECO:0000313" key="13">
    <source>
        <dbReference type="EMBL" id="MBC2604580.1"/>
    </source>
</evidence>
<gene>
    <name evidence="13" type="ORF">H5P27_00765</name>
</gene>
<dbReference type="PRINTS" id="PR00371">
    <property type="entry name" value="FPNCR"/>
</dbReference>
<dbReference type="GO" id="GO:0019344">
    <property type="term" value="P:cysteine biosynthetic process"/>
    <property type="evidence" value="ECO:0007669"/>
    <property type="project" value="UniProtKB-KW"/>
</dbReference>
<dbReference type="InterPro" id="IPR001709">
    <property type="entry name" value="Flavoprot_Pyr_Nucl_cyt_Rdtase"/>
</dbReference>
<accession>A0A7X1E6D5</accession>
<dbReference type="InterPro" id="IPR039261">
    <property type="entry name" value="FNR_nucleotide-bd"/>
</dbReference>
<dbReference type="Gene3D" id="3.40.50.80">
    <property type="entry name" value="Nucleotide-binding domain of ferredoxin-NADP reductase (FNR) module"/>
    <property type="match status" value="1"/>
</dbReference>
<keyword evidence="5" id="KW-0288">FMN</keyword>
<keyword evidence="9" id="KW-0028">Amino-acid biosynthesis</keyword>
<dbReference type="CDD" id="cd06199">
    <property type="entry name" value="SiR"/>
    <property type="match status" value="1"/>
</dbReference>
<evidence type="ECO:0000259" key="11">
    <source>
        <dbReference type="PROSITE" id="PS50902"/>
    </source>
</evidence>
<evidence type="ECO:0000256" key="8">
    <source>
        <dbReference type="ARBA" id="ARBA00023002"/>
    </source>
</evidence>
<proteinExistence type="predicted"/>
<evidence type="ECO:0000256" key="5">
    <source>
        <dbReference type="ARBA" id="ARBA00022643"/>
    </source>
</evidence>
<dbReference type="Gene3D" id="2.40.30.10">
    <property type="entry name" value="Translation factors"/>
    <property type="match status" value="1"/>
</dbReference>
<dbReference type="SUPFAM" id="SSF52218">
    <property type="entry name" value="Flavoproteins"/>
    <property type="match status" value="1"/>
</dbReference>
<dbReference type="FunFam" id="3.40.50.80:FF:000001">
    <property type="entry name" value="NADPH--cytochrome P450 reductase 1"/>
    <property type="match status" value="1"/>
</dbReference>
<dbReference type="EC" id="1.8.1.2" evidence="3"/>
<comment type="catalytic activity">
    <reaction evidence="10">
        <text>hydrogen sulfide + 3 NADP(+) + 3 H2O = sulfite + 3 NADPH + 4 H(+)</text>
        <dbReference type="Rhea" id="RHEA:13801"/>
        <dbReference type="ChEBI" id="CHEBI:15377"/>
        <dbReference type="ChEBI" id="CHEBI:15378"/>
        <dbReference type="ChEBI" id="CHEBI:17359"/>
        <dbReference type="ChEBI" id="CHEBI:29919"/>
        <dbReference type="ChEBI" id="CHEBI:57783"/>
        <dbReference type="ChEBI" id="CHEBI:58349"/>
        <dbReference type="EC" id="1.8.1.2"/>
    </reaction>
</comment>
<dbReference type="SUPFAM" id="SSF52343">
    <property type="entry name" value="Ferredoxin reductase-like, C-terminal NADP-linked domain"/>
    <property type="match status" value="1"/>
</dbReference>
<comment type="cofactor">
    <cofactor evidence="1">
        <name>FMN</name>
        <dbReference type="ChEBI" id="CHEBI:58210"/>
    </cofactor>
</comment>
<dbReference type="SUPFAM" id="SSF63380">
    <property type="entry name" value="Riboflavin synthase domain-like"/>
    <property type="match status" value="1"/>
</dbReference>
<dbReference type="InterPro" id="IPR008254">
    <property type="entry name" value="Flavodoxin/NO_synth"/>
</dbReference>
<keyword evidence="7" id="KW-0521">NADP</keyword>
<feature type="domain" description="Flavodoxin-like" evidence="11">
    <location>
        <begin position="19"/>
        <end position="157"/>
    </location>
</feature>
<dbReference type="Gene3D" id="1.20.990.10">
    <property type="entry name" value="NADPH-cytochrome p450 Reductase, Chain A, domain 3"/>
    <property type="match status" value="1"/>
</dbReference>
<dbReference type="Proteomes" id="UP000526501">
    <property type="component" value="Unassembled WGS sequence"/>
</dbReference>
<dbReference type="GO" id="GO:0005829">
    <property type="term" value="C:cytosol"/>
    <property type="evidence" value="ECO:0007669"/>
    <property type="project" value="TreeGrafter"/>
</dbReference>
<evidence type="ECO:0000256" key="7">
    <source>
        <dbReference type="ARBA" id="ARBA00022857"/>
    </source>
</evidence>
<dbReference type="PROSITE" id="PS50902">
    <property type="entry name" value="FLAVODOXIN_LIKE"/>
    <property type="match status" value="1"/>
</dbReference>
<dbReference type="EMBL" id="JACHVC010000001">
    <property type="protein sequence ID" value="MBC2604580.1"/>
    <property type="molecule type" value="Genomic_DNA"/>
</dbReference>
<evidence type="ECO:0000259" key="12">
    <source>
        <dbReference type="PROSITE" id="PS51384"/>
    </source>
</evidence>
<dbReference type="InterPro" id="IPR023173">
    <property type="entry name" value="NADPH_Cyt_P450_Rdtase_alpha"/>
</dbReference>
<dbReference type="PANTHER" id="PTHR19384:SF128">
    <property type="entry name" value="NADPH OXIDOREDUCTASE A"/>
    <property type="match status" value="1"/>
</dbReference>
<dbReference type="PANTHER" id="PTHR19384">
    <property type="entry name" value="NITRIC OXIDE SYNTHASE-RELATED"/>
    <property type="match status" value="1"/>
</dbReference>
<comment type="caution">
    <text evidence="13">The sequence shown here is derived from an EMBL/GenBank/DDBJ whole genome shotgun (WGS) entry which is preliminary data.</text>
</comment>
<dbReference type="InterPro" id="IPR001094">
    <property type="entry name" value="Flavdoxin-like"/>
</dbReference>
<evidence type="ECO:0000256" key="4">
    <source>
        <dbReference type="ARBA" id="ARBA00022630"/>
    </source>
</evidence>
<organism evidence="13 14">
    <name type="scientific">Pelagicoccus albus</name>
    <dbReference type="NCBI Taxonomy" id="415222"/>
    <lineage>
        <taxon>Bacteria</taxon>
        <taxon>Pseudomonadati</taxon>
        <taxon>Verrucomicrobiota</taxon>
        <taxon>Opitutia</taxon>
        <taxon>Puniceicoccales</taxon>
        <taxon>Pelagicoccaceae</taxon>
        <taxon>Pelagicoccus</taxon>
    </lineage>
</organism>
<dbReference type="GO" id="GO:0010181">
    <property type="term" value="F:FMN binding"/>
    <property type="evidence" value="ECO:0007669"/>
    <property type="project" value="InterPro"/>
</dbReference>
<keyword evidence="4" id="KW-0285">Flavoprotein</keyword>
<keyword evidence="9" id="KW-0198">Cysteine biosynthesis</keyword>
<keyword evidence="14" id="KW-1185">Reference proteome</keyword>
<dbReference type="InterPro" id="IPR017927">
    <property type="entry name" value="FAD-bd_FR_type"/>
</dbReference>
<sequence>MFSSQDAGEVGQPAAAKPLTILWGSQTGNSEGLARKVAKTLGGKGFEPTVCDLGEYDVAKLSEESLVLIITSTFGEGEPPDNAAGFYDWLLSDAAPEFKSLKYSVLALGDSNYPDFCKCGVDIDLRLKALGATPIVERVDCDADYDDEFEAWLTSVEEAAGAATAEAAASEVEAEEPAYGKKNPFPAKLLNNYNLNGEDSAKQTRHVEISLEGSGLSYEPGDALAVMPVNDPEYVEDFLKAAGLTGEEAVEGKTLREVLTENYDITNLTLKGLKAYAELSGSTKLKELAEDKEAFKGYVWGRQFIDLLIEEPTSFESPESLLRLLGKLSPRLYSISSSPNAHKDEVHVTVGVVSYDAHGRSRKGVCSNFLANHDGSSPVRIYFHHTTSFKLPEDPTTPVIMVGPGTGIAPFRAYLEERDATNASGKNWLFFGDQHAASDFLYEEQLSQYLESGVLTRLETAFSRDQEKKIYVQDRMLEHGKELYAWLEQGGHFYVCGDASRMAKDVDSALHQVVAEYGNKSIEEAEAYVEAMKKSKRYLRDVY</sequence>
<evidence type="ECO:0000256" key="6">
    <source>
        <dbReference type="ARBA" id="ARBA00022827"/>
    </source>
</evidence>
<dbReference type="Gene3D" id="3.40.50.360">
    <property type="match status" value="1"/>
</dbReference>
<dbReference type="Pfam" id="PF00667">
    <property type="entry name" value="FAD_binding_1"/>
    <property type="match status" value="1"/>
</dbReference>
<dbReference type="GO" id="GO:0004783">
    <property type="term" value="F:sulfite reductase (NADPH) activity"/>
    <property type="evidence" value="ECO:0007669"/>
    <property type="project" value="UniProtKB-EC"/>
</dbReference>
<comment type="cofactor">
    <cofactor evidence="2">
        <name>FAD</name>
        <dbReference type="ChEBI" id="CHEBI:57692"/>
    </cofactor>
</comment>
<dbReference type="Pfam" id="PF00175">
    <property type="entry name" value="NAD_binding_1"/>
    <property type="match status" value="1"/>
</dbReference>
<feature type="domain" description="FAD-binding FR-type" evidence="12">
    <location>
        <begin position="182"/>
        <end position="392"/>
    </location>
</feature>
<evidence type="ECO:0000313" key="14">
    <source>
        <dbReference type="Proteomes" id="UP000526501"/>
    </source>
</evidence>